<evidence type="ECO:0000256" key="1">
    <source>
        <dbReference type="ARBA" id="ARBA00023125"/>
    </source>
</evidence>
<feature type="compositionally biased region" description="Basic and acidic residues" evidence="3">
    <location>
        <begin position="12"/>
        <end position="22"/>
    </location>
</feature>
<dbReference type="InterPro" id="IPR050342">
    <property type="entry name" value="HMGB"/>
</dbReference>
<dbReference type="PANTHER" id="PTHR48112">
    <property type="entry name" value="HIGH MOBILITY GROUP PROTEIN DSP1"/>
    <property type="match status" value="1"/>
</dbReference>
<protein>
    <recommendedName>
        <fullName evidence="4">HMG box domain-containing protein</fullName>
    </recommendedName>
</protein>
<evidence type="ECO:0000256" key="2">
    <source>
        <dbReference type="PROSITE-ProRule" id="PRU00267"/>
    </source>
</evidence>
<evidence type="ECO:0000259" key="4">
    <source>
        <dbReference type="PROSITE" id="PS50118"/>
    </source>
</evidence>
<evidence type="ECO:0000256" key="3">
    <source>
        <dbReference type="SAM" id="MobiDB-lite"/>
    </source>
</evidence>
<dbReference type="EMBL" id="GDKF01006781">
    <property type="protein sequence ID" value="JAT71841.1"/>
    <property type="molecule type" value="Transcribed_RNA"/>
</dbReference>
<dbReference type="InterPro" id="IPR036910">
    <property type="entry name" value="HMG_box_dom_sf"/>
</dbReference>
<dbReference type="AlphaFoldDB" id="A0A1D1ZYA8"/>
<dbReference type="GO" id="GO:0003677">
    <property type="term" value="F:DNA binding"/>
    <property type="evidence" value="ECO:0007669"/>
    <property type="project" value="UniProtKB-UniRule"/>
</dbReference>
<feature type="region of interest" description="Disordered" evidence="3">
    <location>
        <begin position="1"/>
        <end position="43"/>
    </location>
</feature>
<proteinExistence type="predicted"/>
<keyword evidence="2" id="KW-0539">Nucleus</keyword>
<gene>
    <name evidence="5" type="ORF">g.10675</name>
</gene>
<feature type="domain" description="HMG box" evidence="4">
    <location>
        <begin position="62"/>
        <end position="130"/>
    </location>
</feature>
<dbReference type="SMART" id="SM00398">
    <property type="entry name" value="HMG"/>
    <property type="match status" value="1"/>
</dbReference>
<reference evidence="5" key="1">
    <citation type="submission" date="2015-08" db="EMBL/GenBank/DDBJ databases">
        <authorList>
            <person name="Babu N.S."/>
            <person name="Beckwith C.J."/>
            <person name="Beseler K.G."/>
            <person name="Brison A."/>
            <person name="Carone J.V."/>
            <person name="Caskin T.P."/>
            <person name="Diamond M."/>
            <person name="Durham M.E."/>
            <person name="Foxe J.M."/>
            <person name="Go M."/>
            <person name="Henderson B.A."/>
            <person name="Jones I.B."/>
            <person name="McGettigan J.A."/>
            <person name="Micheletti S.J."/>
            <person name="Nasrallah M.E."/>
            <person name="Ortiz D."/>
            <person name="Piller C.R."/>
            <person name="Privatt S.R."/>
            <person name="Schneider S.L."/>
            <person name="Sharp S."/>
            <person name="Smith T.C."/>
            <person name="Stanton J.D."/>
            <person name="Ullery H.E."/>
            <person name="Wilson R.J."/>
            <person name="Serrano M.G."/>
            <person name="Buck G."/>
            <person name="Lee V."/>
            <person name="Wang Y."/>
            <person name="Carvalho R."/>
            <person name="Voegtly L."/>
            <person name="Shi R."/>
            <person name="Duckworth R."/>
            <person name="Johnson A."/>
            <person name="Loviza R."/>
            <person name="Walstead R."/>
            <person name="Shah Z."/>
            <person name="Kiflezghi M."/>
            <person name="Wade K."/>
            <person name="Ball S.L."/>
            <person name="Bradley K.W."/>
            <person name="Asai D.J."/>
            <person name="Bowman C.A."/>
            <person name="Russell D.A."/>
            <person name="Pope W.H."/>
            <person name="Jacobs-Sera D."/>
            <person name="Hendrix R.W."/>
            <person name="Hatfull G.F."/>
        </authorList>
    </citation>
    <scope>NUCLEOTIDE SEQUENCE</scope>
</reference>
<dbReference type="Gene3D" id="1.10.30.10">
    <property type="entry name" value="High mobility group box domain"/>
    <property type="match status" value="1"/>
</dbReference>
<organism evidence="5">
    <name type="scientific">Auxenochlorella protothecoides</name>
    <name type="common">Green microalga</name>
    <name type="synonym">Chlorella protothecoides</name>
    <dbReference type="NCBI Taxonomy" id="3075"/>
    <lineage>
        <taxon>Eukaryota</taxon>
        <taxon>Viridiplantae</taxon>
        <taxon>Chlorophyta</taxon>
        <taxon>core chlorophytes</taxon>
        <taxon>Trebouxiophyceae</taxon>
        <taxon>Chlorellales</taxon>
        <taxon>Chlorellaceae</taxon>
        <taxon>Auxenochlorella</taxon>
    </lineage>
</organism>
<dbReference type="SUPFAM" id="SSF47095">
    <property type="entry name" value="HMG-box"/>
    <property type="match status" value="1"/>
</dbReference>
<dbReference type="InterPro" id="IPR009071">
    <property type="entry name" value="HMG_box_dom"/>
</dbReference>
<feature type="DNA-binding region" description="HMG box" evidence="2">
    <location>
        <begin position="62"/>
        <end position="130"/>
    </location>
</feature>
<sequence length="135" mass="15438">RARQLVKPGYHSVDDKFPERGPPRTRGAAHASTPRGVMPKDAKADILTKGTKIKPKKDPRTPKKPSGAYIHYCKDKRELLKQEHPSLSLGDMGREMGKRWQEETMEVKKPYFDMAARDKARYERELAAYNQSLST</sequence>
<keyword evidence="1 2" id="KW-0238">DNA-binding</keyword>
<feature type="non-terminal residue" evidence="5">
    <location>
        <position position="1"/>
    </location>
</feature>
<accession>A0A1D1ZYA8</accession>
<dbReference type="Pfam" id="PF00505">
    <property type="entry name" value="HMG_box"/>
    <property type="match status" value="1"/>
</dbReference>
<dbReference type="GO" id="GO:0005634">
    <property type="term" value="C:nucleus"/>
    <property type="evidence" value="ECO:0007669"/>
    <property type="project" value="UniProtKB-UniRule"/>
</dbReference>
<evidence type="ECO:0000313" key="5">
    <source>
        <dbReference type="EMBL" id="JAT71841.1"/>
    </source>
</evidence>
<name>A0A1D1ZYA8_AUXPR</name>
<dbReference type="PROSITE" id="PS50118">
    <property type="entry name" value="HMG_BOX_2"/>
    <property type="match status" value="1"/>
</dbReference>